<keyword evidence="2" id="KW-1003">Cell membrane</keyword>
<keyword evidence="4" id="KW-0812">Transmembrane</keyword>
<accession>A0A1M6SWB5</accession>
<dbReference type="InterPro" id="IPR003848">
    <property type="entry name" value="DUF218"/>
</dbReference>
<name>A0A1M6SWB5_REIAG</name>
<keyword evidence="3" id="KW-0997">Cell inner membrane</keyword>
<evidence type="ECO:0000256" key="5">
    <source>
        <dbReference type="ARBA" id="ARBA00022989"/>
    </source>
</evidence>
<keyword evidence="6" id="KW-0472">Membrane</keyword>
<evidence type="ECO:0000259" key="8">
    <source>
        <dbReference type="Pfam" id="PF02698"/>
    </source>
</evidence>
<evidence type="ECO:0000256" key="1">
    <source>
        <dbReference type="ARBA" id="ARBA00004377"/>
    </source>
</evidence>
<evidence type="ECO:0000256" key="7">
    <source>
        <dbReference type="ARBA" id="ARBA00037355"/>
    </source>
</evidence>
<evidence type="ECO:0000256" key="4">
    <source>
        <dbReference type="ARBA" id="ARBA00022692"/>
    </source>
</evidence>
<dbReference type="InterPro" id="IPR051599">
    <property type="entry name" value="Cell_Envelope_Assoc"/>
</dbReference>
<dbReference type="Proteomes" id="UP000184474">
    <property type="component" value="Unassembled WGS sequence"/>
</dbReference>
<dbReference type="GO" id="GO:0005886">
    <property type="term" value="C:plasma membrane"/>
    <property type="evidence" value="ECO:0007669"/>
    <property type="project" value="UniProtKB-SubCell"/>
</dbReference>
<feature type="domain" description="DUF218" evidence="8">
    <location>
        <begin position="45"/>
        <end position="183"/>
    </location>
</feature>
<evidence type="ECO:0000313" key="9">
    <source>
        <dbReference type="EMBL" id="SHK48994.1"/>
    </source>
</evidence>
<proteinExistence type="predicted"/>
<dbReference type="AlphaFoldDB" id="A0A1M6SWB5"/>
<dbReference type="Gene3D" id="3.40.50.620">
    <property type="entry name" value="HUPs"/>
    <property type="match status" value="1"/>
</dbReference>
<dbReference type="EMBL" id="FRAA01000005">
    <property type="protein sequence ID" value="SHK48994.1"/>
    <property type="molecule type" value="Genomic_DNA"/>
</dbReference>
<comment type="function">
    <text evidence="7">Participates in the barrier function of the cell envelope.</text>
</comment>
<protein>
    <submittedName>
        <fullName evidence="9">SanA protein</fullName>
    </submittedName>
</protein>
<sequence length="202" mass="23056">MKFFRYLFGGFLLVLGFLVFCNVWIIGETSGRIYDDSRQVLGAEVALVFGTSSKLIGGADNPFFVNRMEAAVELYKSGKVEKLVLSGSRDSIYYNEAQMMEEYLMEHGIPQSSLILDDNGDRTLASVARLRDVYGYEQCVMVTQEYHAYRCLFIADKLGMNAECYQADTPEIFEHKKAILRELFARTKAVIDLYLLYPQNNK</sequence>
<keyword evidence="10" id="KW-1185">Reference proteome</keyword>
<keyword evidence="5" id="KW-1133">Transmembrane helix</keyword>
<dbReference type="CDD" id="cd06259">
    <property type="entry name" value="YdcF-like"/>
    <property type="match status" value="1"/>
</dbReference>
<evidence type="ECO:0000256" key="2">
    <source>
        <dbReference type="ARBA" id="ARBA00022475"/>
    </source>
</evidence>
<comment type="subcellular location">
    <subcellularLocation>
        <location evidence="1">Cell inner membrane</location>
        <topology evidence="1">Single-pass membrane protein</topology>
    </subcellularLocation>
</comment>
<dbReference type="PANTHER" id="PTHR30336:SF0">
    <property type="entry name" value="PROTEIN SANA"/>
    <property type="match status" value="1"/>
</dbReference>
<evidence type="ECO:0000313" key="10">
    <source>
        <dbReference type="Proteomes" id="UP000184474"/>
    </source>
</evidence>
<reference evidence="10" key="1">
    <citation type="submission" date="2016-11" db="EMBL/GenBank/DDBJ databases">
        <authorList>
            <person name="Varghese N."/>
            <person name="Submissions S."/>
        </authorList>
    </citation>
    <scope>NUCLEOTIDE SEQUENCE [LARGE SCALE GENOMIC DNA]</scope>
    <source>
        <strain evidence="10">DSM 26134</strain>
    </source>
</reference>
<dbReference type="Pfam" id="PF02698">
    <property type="entry name" value="DUF218"/>
    <property type="match status" value="1"/>
</dbReference>
<organism evidence="9 10">
    <name type="scientific">Reichenbachiella agariperforans</name>
    <dbReference type="NCBI Taxonomy" id="156994"/>
    <lineage>
        <taxon>Bacteria</taxon>
        <taxon>Pseudomonadati</taxon>
        <taxon>Bacteroidota</taxon>
        <taxon>Cytophagia</taxon>
        <taxon>Cytophagales</taxon>
        <taxon>Reichenbachiellaceae</taxon>
        <taxon>Reichenbachiella</taxon>
    </lineage>
</organism>
<gene>
    <name evidence="9" type="ORF">SAMN04488028_105181</name>
</gene>
<dbReference type="InterPro" id="IPR014729">
    <property type="entry name" value="Rossmann-like_a/b/a_fold"/>
</dbReference>
<dbReference type="PANTHER" id="PTHR30336">
    <property type="entry name" value="INNER MEMBRANE PROTEIN, PROBABLE PERMEASE"/>
    <property type="match status" value="1"/>
</dbReference>
<evidence type="ECO:0000256" key="6">
    <source>
        <dbReference type="ARBA" id="ARBA00023136"/>
    </source>
</evidence>
<evidence type="ECO:0000256" key="3">
    <source>
        <dbReference type="ARBA" id="ARBA00022519"/>
    </source>
</evidence>
<dbReference type="STRING" id="156994.SAMN04488028_105181"/>
<dbReference type="RefSeq" id="WP_073123326.1">
    <property type="nucleotide sequence ID" value="NZ_FRAA01000005.1"/>
</dbReference>